<accession>A0ABU2N3D7</accession>
<sequence length="223" mass="24076">MSDRIGSERILADRAGTQRAKVFIYADDPISQAGVASQLRPRPEVQVVDAAELDQAEVAVVVAERVDEEVLRVMRAVRRGSVPRTVLIAGSLDDAAVVTAAEAGVSALVRRSEVTPERLVSVILKARDGGAEMPADLLAGLLGQVGRLQRQVLAPRGLRFSGLSDREVEVLRLVADGLDTGEIARELAFSERTIKSVLHDVTTRLQLRNRAHAVAFAVREGFI</sequence>
<evidence type="ECO:0000256" key="2">
    <source>
        <dbReference type="ARBA" id="ARBA00023125"/>
    </source>
</evidence>
<evidence type="ECO:0000256" key="3">
    <source>
        <dbReference type="ARBA" id="ARBA00023163"/>
    </source>
</evidence>
<dbReference type="PANTHER" id="PTHR44688">
    <property type="entry name" value="DNA-BINDING TRANSCRIPTIONAL ACTIVATOR DEVR_DOSR"/>
    <property type="match status" value="1"/>
</dbReference>
<dbReference type="PRINTS" id="PR00038">
    <property type="entry name" value="HTHLUXR"/>
</dbReference>
<dbReference type="Pfam" id="PF00196">
    <property type="entry name" value="GerE"/>
    <property type="match status" value="1"/>
</dbReference>
<protein>
    <submittedName>
        <fullName evidence="5">Response regulator transcription factor</fullName>
    </submittedName>
</protein>
<evidence type="ECO:0000259" key="4">
    <source>
        <dbReference type="PROSITE" id="PS50043"/>
    </source>
</evidence>
<evidence type="ECO:0000313" key="5">
    <source>
        <dbReference type="EMBL" id="MDT0348405.1"/>
    </source>
</evidence>
<keyword evidence="3" id="KW-0804">Transcription</keyword>
<evidence type="ECO:0000313" key="6">
    <source>
        <dbReference type="Proteomes" id="UP001183202"/>
    </source>
</evidence>
<dbReference type="PANTHER" id="PTHR44688:SF16">
    <property type="entry name" value="DNA-BINDING TRANSCRIPTIONAL ACTIVATOR DEVR_DOSR"/>
    <property type="match status" value="1"/>
</dbReference>
<evidence type="ECO:0000256" key="1">
    <source>
        <dbReference type="ARBA" id="ARBA00023015"/>
    </source>
</evidence>
<keyword evidence="1" id="KW-0805">Transcription regulation</keyword>
<organism evidence="5 6">
    <name type="scientific">Pseudonocardia charpentierae</name>
    <dbReference type="NCBI Taxonomy" id="3075545"/>
    <lineage>
        <taxon>Bacteria</taxon>
        <taxon>Bacillati</taxon>
        <taxon>Actinomycetota</taxon>
        <taxon>Actinomycetes</taxon>
        <taxon>Pseudonocardiales</taxon>
        <taxon>Pseudonocardiaceae</taxon>
        <taxon>Pseudonocardia</taxon>
    </lineage>
</organism>
<dbReference type="InterPro" id="IPR000792">
    <property type="entry name" value="Tscrpt_reg_LuxR_C"/>
</dbReference>
<gene>
    <name evidence="5" type="ORF">RM445_02570</name>
</gene>
<keyword evidence="2" id="KW-0238">DNA-binding</keyword>
<feature type="domain" description="HTH luxR-type" evidence="4">
    <location>
        <begin position="156"/>
        <end position="221"/>
    </location>
</feature>
<proteinExistence type="predicted"/>
<comment type="caution">
    <text evidence="5">The sequence shown here is derived from an EMBL/GenBank/DDBJ whole genome shotgun (WGS) entry which is preliminary data.</text>
</comment>
<dbReference type="CDD" id="cd06170">
    <property type="entry name" value="LuxR_C_like"/>
    <property type="match status" value="1"/>
</dbReference>
<dbReference type="Proteomes" id="UP001183202">
    <property type="component" value="Unassembled WGS sequence"/>
</dbReference>
<keyword evidence="6" id="KW-1185">Reference proteome</keyword>
<dbReference type="Gene3D" id="3.40.50.2300">
    <property type="match status" value="1"/>
</dbReference>
<dbReference type="EMBL" id="JAVREJ010000001">
    <property type="protein sequence ID" value="MDT0348405.1"/>
    <property type="molecule type" value="Genomic_DNA"/>
</dbReference>
<name>A0ABU2N3D7_9PSEU</name>
<dbReference type="SUPFAM" id="SSF46894">
    <property type="entry name" value="C-terminal effector domain of the bipartite response regulators"/>
    <property type="match status" value="1"/>
</dbReference>
<dbReference type="PROSITE" id="PS50043">
    <property type="entry name" value="HTH_LUXR_2"/>
    <property type="match status" value="1"/>
</dbReference>
<dbReference type="InterPro" id="IPR016032">
    <property type="entry name" value="Sig_transdc_resp-reg_C-effctor"/>
</dbReference>
<dbReference type="SMART" id="SM00421">
    <property type="entry name" value="HTH_LUXR"/>
    <property type="match status" value="1"/>
</dbReference>
<reference evidence="6" key="1">
    <citation type="submission" date="2023-07" db="EMBL/GenBank/DDBJ databases">
        <title>30 novel species of actinomycetes from the DSMZ collection.</title>
        <authorList>
            <person name="Nouioui I."/>
        </authorList>
    </citation>
    <scope>NUCLEOTIDE SEQUENCE [LARGE SCALE GENOMIC DNA]</scope>
    <source>
        <strain evidence="6">DSM 45834</strain>
    </source>
</reference>